<dbReference type="AlphaFoldDB" id="A0ABD2MJJ7"/>
<comment type="caution">
    <text evidence="1">The sequence shown here is derived from an EMBL/GenBank/DDBJ whole genome shotgun (WGS) entry which is preliminary data.</text>
</comment>
<organism evidence="1 2">
    <name type="scientific">Cryptolaemus montrouzieri</name>
    <dbReference type="NCBI Taxonomy" id="559131"/>
    <lineage>
        <taxon>Eukaryota</taxon>
        <taxon>Metazoa</taxon>
        <taxon>Ecdysozoa</taxon>
        <taxon>Arthropoda</taxon>
        <taxon>Hexapoda</taxon>
        <taxon>Insecta</taxon>
        <taxon>Pterygota</taxon>
        <taxon>Neoptera</taxon>
        <taxon>Endopterygota</taxon>
        <taxon>Coleoptera</taxon>
        <taxon>Polyphaga</taxon>
        <taxon>Cucujiformia</taxon>
        <taxon>Coccinelloidea</taxon>
        <taxon>Coccinellidae</taxon>
        <taxon>Scymninae</taxon>
        <taxon>Scymnini</taxon>
        <taxon>Cryptolaemus</taxon>
    </lineage>
</organism>
<dbReference type="EMBL" id="JABFTP020000001">
    <property type="protein sequence ID" value="KAL3266528.1"/>
    <property type="molecule type" value="Genomic_DNA"/>
</dbReference>
<accession>A0ABD2MJJ7</accession>
<keyword evidence="2" id="KW-1185">Reference proteome</keyword>
<feature type="non-terminal residue" evidence="1">
    <location>
        <position position="1"/>
    </location>
</feature>
<protein>
    <submittedName>
        <fullName evidence="1">Uncharacterized protein</fullName>
    </submittedName>
</protein>
<evidence type="ECO:0000313" key="2">
    <source>
        <dbReference type="Proteomes" id="UP001516400"/>
    </source>
</evidence>
<gene>
    <name evidence="1" type="ORF">HHI36_010696</name>
</gene>
<reference evidence="1 2" key="1">
    <citation type="journal article" date="2021" name="BMC Biol.">
        <title>Horizontally acquired antibacterial genes associated with adaptive radiation of ladybird beetles.</title>
        <authorList>
            <person name="Li H.S."/>
            <person name="Tang X.F."/>
            <person name="Huang Y.H."/>
            <person name="Xu Z.Y."/>
            <person name="Chen M.L."/>
            <person name="Du X.Y."/>
            <person name="Qiu B.Y."/>
            <person name="Chen P.T."/>
            <person name="Zhang W."/>
            <person name="Slipinski A."/>
            <person name="Escalona H.E."/>
            <person name="Waterhouse R.M."/>
            <person name="Zwick A."/>
            <person name="Pang H."/>
        </authorList>
    </citation>
    <scope>NUCLEOTIDE SEQUENCE [LARGE SCALE GENOMIC DNA]</scope>
    <source>
        <strain evidence="1">SYSU2018</strain>
    </source>
</reference>
<proteinExistence type="predicted"/>
<dbReference type="Proteomes" id="UP001516400">
    <property type="component" value="Unassembled WGS sequence"/>
</dbReference>
<evidence type="ECO:0000313" key="1">
    <source>
        <dbReference type="EMBL" id="KAL3266528.1"/>
    </source>
</evidence>
<name>A0ABD2MJJ7_9CUCU</name>
<sequence>EEKEETQEMFRIMKTELELLRMVEWKPFMSNLENRQLNWFAPIKWNGPAKNTEEDHCNSWRDKVEKEKIKEALAKK</sequence>